<dbReference type="Proteomes" id="UP000631535">
    <property type="component" value="Unassembled WGS sequence"/>
</dbReference>
<sequence>MPAFTADSLMNMPEDDVLAAPMTIISAGPGLPNRARARPPLPACSGPRVRSGSPPGASVPLPAPAPCCRGAGGSPPLVFLVPMRITLPCRTLKQQRAFLACTR</sequence>
<reference evidence="3" key="1">
    <citation type="journal article" date="2019" name="Int. J. Syst. Evol. Microbiol.">
        <title>The Global Catalogue of Microorganisms (GCM) 10K type strain sequencing project: providing services to taxonomists for standard genome sequencing and annotation.</title>
        <authorList>
            <consortium name="The Broad Institute Genomics Platform"/>
            <consortium name="The Broad Institute Genome Sequencing Center for Infectious Disease"/>
            <person name="Wu L."/>
            <person name="Ma J."/>
        </authorList>
    </citation>
    <scope>NUCLEOTIDE SEQUENCE [LARGE SCALE GENOMIC DNA]</scope>
    <source>
        <strain evidence="3">CGMCC 4.7178</strain>
    </source>
</reference>
<accession>A0ABQ2M8W7</accession>
<evidence type="ECO:0000313" key="2">
    <source>
        <dbReference type="EMBL" id="GGO47298.1"/>
    </source>
</evidence>
<comment type="caution">
    <text evidence="2">The sequence shown here is derived from an EMBL/GenBank/DDBJ whole genome shotgun (WGS) entry which is preliminary data.</text>
</comment>
<name>A0ABQ2M8W7_9ACTN</name>
<keyword evidence="3" id="KW-1185">Reference proteome</keyword>
<gene>
    <name evidence="2" type="ORF">GCM10012287_19630</name>
</gene>
<evidence type="ECO:0000256" key="1">
    <source>
        <dbReference type="SAM" id="MobiDB-lite"/>
    </source>
</evidence>
<proteinExistence type="predicted"/>
<organism evidence="2 3">
    <name type="scientific">Streptomyces daqingensis</name>
    <dbReference type="NCBI Taxonomy" id="1472640"/>
    <lineage>
        <taxon>Bacteria</taxon>
        <taxon>Bacillati</taxon>
        <taxon>Actinomycetota</taxon>
        <taxon>Actinomycetes</taxon>
        <taxon>Kitasatosporales</taxon>
        <taxon>Streptomycetaceae</taxon>
        <taxon>Streptomyces</taxon>
    </lineage>
</organism>
<evidence type="ECO:0000313" key="3">
    <source>
        <dbReference type="Proteomes" id="UP000631535"/>
    </source>
</evidence>
<feature type="region of interest" description="Disordered" evidence="1">
    <location>
        <begin position="29"/>
        <end position="57"/>
    </location>
</feature>
<dbReference type="EMBL" id="BMMP01000005">
    <property type="protein sequence ID" value="GGO47298.1"/>
    <property type="molecule type" value="Genomic_DNA"/>
</dbReference>
<protein>
    <submittedName>
        <fullName evidence="2">Uncharacterized protein</fullName>
    </submittedName>
</protein>